<dbReference type="CDD" id="cd18918">
    <property type="entry name" value="bHLH_AtMYC1_like"/>
    <property type="match status" value="1"/>
</dbReference>
<evidence type="ECO:0000256" key="5">
    <source>
        <dbReference type="SAM" id="MobiDB-lite"/>
    </source>
</evidence>
<evidence type="ECO:0000256" key="4">
    <source>
        <dbReference type="ARBA" id="ARBA00023242"/>
    </source>
</evidence>
<dbReference type="SUPFAM" id="SSF47459">
    <property type="entry name" value="HLH, helix-loop-helix DNA-binding domain"/>
    <property type="match status" value="1"/>
</dbReference>
<dbReference type="GO" id="GO:0006355">
    <property type="term" value="P:regulation of DNA-templated transcription"/>
    <property type="evidence" value="ECO:0007669"/>
    <property type="project" value="InterPro"/>
</dbReference>
<dbReference type="InterPro" id="IPR045895">
    <property type="entry name" value="bHLH91-like"/>
</dbReference>
<proteinExistence type="predicted"/>
<dbReference type="OrthoDB" id="1932168at2759"/>
<dbReference type="InterPro" id="IPR036638">
    <property type="entry name" value="HLH_DNA-bd_sf"/>
</dbReference>
<evidence type="ECO:0000256" key="1">
    <source>
        <dbReference type="ARBA" id="ARBA00004123"/>
    </source>
</evidence>
<evidence type="ECO:0000259" key="6">
    <source>
        <dbReference type="PROSITE" id="PS50888"/>
    </source>
</evidence>
<dbReference type="PANTHER" id="PTHR46834">
    <property type="entry name" value="TRANSCRIPTION FACTOR BHLH91"/>
    <property type="match status" value="1"/>
</dbReference>
<dbReference type="GO" id="GO:0046983">
    <property type="term" value="F:protein dimerization activity"/>
    <property type="evidence" value="ECO:0007669"/>
    <property type="project" value="InterPro"/>
</dbReference>
<dbReference type="InterPro" id="IPR045896">
    <property type="entry name" value="MYC1-like_bHLH"/>
</dbReference>
<dbReference type="GO" id="GO:0048658">
    <property type="term" value="P:anther wall tapetum development"/>
    <property type="evidence" value="ECO:0007669"/>
    <property type="project" value="InterPro"/>
</dbReference>
<name>A0A067L5D0_JATCU</name>
<feature type="region of interest" description="Disordered" evidence="5">
    <location>
        <begin position="324"/>
        <end position="347"/>
    </location>
</feature>
<evidence type="ECO:0000256" key="2">
    <source>
        <dbReference type="ARBA" id="ARBA00023015"/>
    </source>
</evidence>
<dbReference type="EMBL" id="KK914267">
    <property type="protein sequence ID" value="KDP43627.1"/>
    <property type="molecule type" value="Genomic_DNA"/>
</dbReference>
<dbReference type="Pfam" id="PF00010">
    <property type="entry name" value="HLH"/>
    <property type="match status" value="1"/>
</dbReference>
<reference evidence="7 8" key="1">
    <citation type="journal article" date="2014" name="PLoS ONE">
        <title>Global Analysis of Gene Expression Profiles in Physic Nut (Jatropha curcas L.) Seedlings Exposed to Salt Stress.</title>
        <authorList>
            <person name="Zhang L."/>
            <person name="Zhang C."/>
            <person name="Wu P."/>
            <person name="Chen Y."/>
            <person name="Li M."/>
            <person name="Jiang H."/>
            <person name="Wu G."/>
        </authorList>
    </citation>
    <scope>NUCLEOTIDE SEQUENCE [LARGE SCALE GENOMIC DNA]</scope>
    <source>
        <strain evidence="8">cv. GZQX0401</strain>
        <tissue evidence="7">Young leaves</tissue>
    </source>
</reference>
<dbReference type="SMART" id="SM00353">
    <property type="entry name" value="HLH"/>
    <property type="match status" value="1"/>
</dbReference>
<dbReference type="InterPro" id="IPR011598">
    <property type="entry name" value="bHLH_dom"/>
</dbReference>
<evidence type="ECO:0000313" key="7">
    <source>
        <dbReference type="EMBL" id="KDP43627.1"/>
    </source>
</evidence>
<organism evidence="7 8">
    <name type="scientific">Jatropha curcas</name>
    <name type="common">Barbados nut</name>
    <dbReference type="NCBI Taxonomy" id="180498"/>
    <lineage>
        <taxon>Eukaryota</taxon>
        <taxon>Viridiplantae</taxon>
        <taxon>Streptophyta</taxon>
        <taxon>Embryophyta</taxon>
        <taxon>Tracheophyta</taxon>
        <taxon>Spermatophyta</taxon>
        <taxon>Magnoliopsida</taxon>
        <taxon>eudicotyledons</taxon>
        <taxon>Gunneridae</taxon>
        <taxon>Pentapetalae</taxon>
        <taxon>rosids</taxon>
        <taxon>fabids</taxon>
        <taxon>Malpighiales</taxon>
        <taxon>Euphorbiaceae</taxon>
        <taxon>Crotonoideae</taxon>
        <taxon>Jatropheae</taxon>
        <taxon>Jatropha</taxon>
    </lineage>
</organism>
<dbReference type="GO" id="GO:0005634">
    <property type="term" value="C:nucleus"/>
    <property type="evidence" value="ECO:0007669"/>
    <property type="project" value="UniProtKB-SubCell"/>
</dbReference>
<dbReference type="KEGG" id="jcu:105628860"/>
<keyword evidence="8" id="KW-1185">Reference proteome</keyword>
<accession>A0A067L5D0</accession>
<evidence type="ECO:0000256" key="3">
    <source>
        <dbReference type="ARBA" id="ARBA00023163"/>
    </source>
</evidence>
<gene>
    <name evidence="7" type="ORF">JCGZ_16914</name>
</gene>
<comment type="subcellular location">
    <subcellularLocation>
        <location evidence="1">Nucleus</location>
    </subcellularLocation>
</comment>
<dbReference type="STRING" id="180498.A0A067L5D0"/>
<evidence type="ECO:0000313" key="8">
    <source>
        <dbReference type="Proteomes" id="UP000027138"/>
    </source>
</evidence>
<dbReference type="PROSITE" id="PS50888">
    <property type="entry name" value="BHLH"/>
    <property type="match status" value="1"/>
</dbReference>
<keyword evidence="3" id="KW-0804">Transcription</keyword>
<feature type="domain" description="BHLH" evidence="6">
    <location>
        <begin position="253"/>
        <end position="302"/>
    </location>
</feature>
<protein>
    <recommendedName>
        <fullName evidence="6">BHLH domain-containing protein</fullName>
    </recommendedName>
</protein>
<keyword evidence="2" id="KW-0805">Transcription regulation</keyword>
<dbReference type="Gene3D" id="4.10.280.10">
    <property type="entry name" value="Helix-loop-helix DNA-binding domain"/>
    <property type="match status" value="1"/>
</dbReference>
<dbReference type="AlphaFoldDB" id="A0A067L5D0"/>
<feature type="region of interest" description="Disordered" evidence="5">
    <location>
        <begin position="27"/>
        <end position="46"/>
    </location>
</feature>
<dbReference type="Proteomes" id="UP000027138">
    <property type="component" value="Unassembled WGS sequence"/>
</dbReference>
<dbReference type="PANTHER" id="PTHR46834:SF1">
    <property type="entry name" value="TRANSCRIPTION FACTOR BHLH10"/>
    <property type="match status" value="1"/>
</dbReference>
<keyword evidence="4" id="KW-0539">Nucleus</keyword>
<sequence>MYEETDCFDPNSIVEGPDGELCQVLQPPPPPPPLMAGSSTTNSHNSLEENLKLSADEICHHSLNNPHLEEDASAATAAVMEIQLQNQQMGLNTHLIHEPSNHLAFTSSSSLPDSSYTPPPDLLNLFHLPRSSLLPNSSISFTNPNHTTPLGFVGDLPMTDTASASSILYDPLFPLNLPPQPPLFRDLFQSLPQHGYSLPGSRGSSLFGGVGDDHVEGSGGVNLYQEGDGEQQFDNGVLDFTWDMACMGKGRQGGNIKHFATERQRRQNLKDKYDDLKNLVPNSSKSDRASVVGDAISYIKELLRTVNELKILVEKKRLARERRKRQKIEEDSIGNGPESKIIDDPDQSFNNGALRSSWLQRKSKDTEVDVRIIDDEVTIKLVQRKKINCLLFVSKVLDELQLDLHHVAGGHVGDYYSFLFNSKIYEGSSVYASAIANKLIEVVDRQYASTPSTSCY</sequence>